<dbReference type="InterPro" id="IPR045275">
    <property type="entry name" value="MscS_archaea/bacteria_type"/>
</dbReference>
<dbReference type="Pfam" id="PF05552">
    <property type="entry name" value="MS_channel_1st_1"/>
    <property type="match status" value="2"/>
</dbReference>
<dbReference type="STRING" id="1817758.A2150_01805"/>
<keyword evidence="1" id="KW-1133">Transmembrane helix</keyword>
<protein>
    <recommendedName>
        <fullName evidence="1">Small-conductance mechanosensitive channel</fullName>
    </recommendedName>
</protein>
<dbReference type="AlphaFoldDB" id="A0A1F6TA03"/>
<dbReference type="GO" id="GO:0005886">
    <property type="term" value="C:plasma membrane"/>
    <property type="evidence" value="ECO:0007669"/>
    <property type="project" value="UniProtKB-SubCell"/>
</dbReference>
<comment type="similarity">
    <text evidence="1">Belongs to the MscS (TC 1.A.23) family.</text>
</comment>
<keyword evidence="1" id="KW-0472">Membrane</keyword>
<feature type="transmembrane region" description="Helical" evidence="1">
    <location>
        <begin position="155"/>
        <end position="176"/>
    </location>
</feature>
<evidence type="ECO:0000313" key="2">
    <source>
        <dbReference type="EMBL" id="OGI41953.1"/>
    </source>
</evidence>
<evidence type="ECO:0000256" key="1">
    <source>
        <dbReference type="RuleBase" id="RU369025"/>
    </source>
</evidence>
<dbReference type="EMBL" id="MFSS01000107">
    <property type="protein sequence ID" value="OGI41953.1"/>
    <property type="molecule type" value="Genomic_DNA"/>
</dbReference>
<keyword evidence="1" id="KW-0812">Transmembrane</keyword>
<accession>A0A1F6TA03</accession>
<dbReference type="PANTHER" id="PTHR30221:SF1">
    <property type="entry name" value="SMALL-CONDUCTANCE MECHANOSENSITIVE CHANNEL"/>
    <property type="match status" value="1"/>
</dbReference>
<name>A0A1F6TA03_9PROT</name>
<dbReference type="PANTHER" id="PTHR30221">
    <property type="entry name" value="SMALL-CONDUCTANCE MECHANOSENSITIVE CHANNEL"/>
    <property type="match status" value="1"/>
</dbReference>
<feature type="transmembrane region" description="Helical" evidence="1">
    <location>
        <begin position="113"/>
        <end position="134"/>
    </location>
</feature>
<feature type="transmembrane region" description="Helical" evidence="1">
    <location>
        <begin position="182"/>
        <end position="204"/>
    </location>
</feature>
<comment type="subunit">
    <text evidence="1">Homoheptamer.</text>
</comment>
<comment type="function">
    <text evidence="1">Mechanosensitive channel that participates in the regulation of osmotic pressure changes within the cell, opening in response to stretch forces in the membrane lipid bilayer, without the need for other proteins. Contributes to normal resistance to hypoosmotic shock. Forms an ion channel of 1.0 nanosiemens conductance with a slight preference for anions.</text>
</comment>
<gene>
    <name evidence="2" type="ORF">A2150_01805</name>
</gene>
<evidence type="ECO:0000313" key="3">
    <source>
        <dbReference type="Proteomes" id="UP000177925"/>
    </source>
</evidence>
<feature type="transmembrane region" description="Helical" evidence="1">
    <location>
        <begin position="25"/>
        <end position="47"/>
    </location>
</feature>
<dbReference type="Proteomes" id="UP000177925">
    <property type="component" value="Unassembled WGS sequence"/>
</dbReference>
<organism evidence="2 3">
    <name type="scientific">Candidatus Muproteobacteria bacterium RBG_16_64_11</name>
    <dbReference type="NCBI Taxonomy" id="1817758"/>
    <lineage>
        <taxon>Bacteria</taxon>
        <taxon>Pseudomonadati</taxon>
        <taxon>Pseudomonadota</taxon>
        <taxon>Candidatus Muproteobacteria</taxon>
    </lineage>
</organism>
<sequence length="225" mass="24163">MGQVDVVFQTAQGFLAQIVLFLPKLLGGAAILIIGWLIAKALAFAVVRGLKMARFDAVTSKAGVDGFLKEGGIKKSTIDILGVLVYWFVILITLLTTFNVLGLGVVAELFNRIALFVPNVIVSVLILAIGMYFARLMSEAVMTYGRNVGMTDAELMGRLTRYAIMAFVIIIALGQINVGEALLSTAFLILFAAVCLGLALAFGLGGQKWAAGALERFMQDRGRKK</sequence>
<keyword evidence="1" id="KW-1003">Cell membrane</keyword>
<dbReference type="Gene3D" id="1.10.287.1260">
    <property type="match status" value="1"/>
</dbReference>
<dbReference type="InterPro" id="IPR008910">
    <property type="entry name" value="MSC_TM_helix"/>
</dbReference>
<comment type="caution">
    <text evidence="1">Lacks conserved residue(s) required for the propagation of feature annotation.</text>
</comment>
<dbReference type="GO" id="GO:0008381">
    <property type="term" value="F:mechanosensitive monoatomic ion channel activity"/>
    <property type="evidence" value="ECO:0007669"/>
    <property type="project" value="InterPro"/>
</dbReference>
<feature type="transmembrane region" description="Helical" evidence="1">
    <location>
        <begin position="84"/>
        <end position="107"/>
    </location>
</feature>
<keyword evidence="1" id="KW-0407">Ion channel</keyword>
<proteinExistence type="inferred from homology"/>
<comment type="subcellular location">
    <subcellularLocation>
        <location evidence="1">Cell inner membrane</location>
        <topology evidence="1">Multi-pass membrane protein</topology>
    </subcellularLocation>
</comment>
<keyword evidence="1" id="KW-0406">Ion transport</keyword>
<comment type="caution">
    <text evidence="2">The sequence shown here is derived from an EMBL/GenBank/DDBJ whole genome shotgun (WGS) entry which is preliminary data.</text>
</comment>
<keyword evidence="1" id="KW-0997">Cell inner membrane</keyword>
<keyword evidence="1" id="KW-0813">Transport</keyword>
<reference evidence="2 3" key="1">
    <citation type="journal article" date="2016" name="Nat. Commun.">
        <title>Thousands of microbial genomes shed light on interconnected biogeochemical processes in an aquifer system.</title>
        <authorList>
            <person name="Anantharaman K."/>
            <person name="Brown C.T."/>
            <person name="Hug L.A."/>
            <person name="Sharon I."/>
            <person name="Castelle C.J."/>
            <person name="Probst A.J."/>
            <person name="Thomas B.C."/>
            <person name="Singh A."/>
            <person name="Wilkins M.J."/>
            <person name="Karaoz U."/>
            <person name="Brodie E.L."/>
            <person name="Williams K.H."/>
            <person name="Hubbard S.S."/>
            <person name="Banfield J.F."/>
        </authorList>
    </citation>
    <scope>NUCLEOTIDE SEQUENCE [LARGE SCALE GENOMIC DNA]</scope>
</reference>